<comment type="caution">
    <text evidence="1">The sequence shown here is derived from an EMBL/GenBank/DDBJ whole genome shotgun (WGS) entry which is preliminary data.</text>
</comment>
<reference evidence="1" key="1">
    <citation type="submission" date="2022-06" db="EMBL/GenBank/DDBJ databases">
        <title>The First Complete Genome of the Simian Malaria Parasite Plasmodium brasilianum.</title>
        <authorList>
            <person name="Bajic M."/>
            <person name="Ravishankar S."/>
        </authorList>
    </citation>
    <scope>NUCLEOTIDE SEQUENCE</scope>
    <source>
        <strain evidence="1">Bolivian I</strain>
    </source>
</reference>
<gene>
    <name evidence="1" type="ORF">MKS88_001920</name>
</gene>
<proteinExistence type="predicted"/>
<keyword evidence="2" id="KW-1185">Reference proteome</keyword>
<dbReference type="Proteomes" id="UP001056978">
    <property type="component" value="Chromosome 7"/>
</dbReference>
<name>A0ACB9YCY9_PLABR</name>
<protein>
    <submittedName>
        <fullName evidence="1">Uncharacterized protein</fullName>
    </submittedName>
</protein>
<accession>A0ACB9YCY9</accession>
<evidence type="ECO:0000313" key="1">
    <source>
        <dbReference type="EMBL" id="KAI4839370.1"/>
    </source>
</evidence>
<organism evidence="1 2">
    <name type="scientific">Plasmodium brasilianum</name>
    <dbReference type="NCBI Taxonomy" id="5824"/>
    <lineage>
        <taxon>Eukaryota</taxon>
        <taxon>Sar</taxon>
        <taxon>Alveolata</taxon>
        <taxon>Apicomplexa</taxon>
        <taxon>Aconoidasida</taxon>
        <taxon>Haemosporida</taxon>
        <taxon>Plasmodiidae</taxon>
        <taxon>Plasmodium</taxon>
        <taxon>Plasmodium (Plasmodium)</taxon>
    </lineage>
</organism>
<dbReference type="EMBL" id="CM043775">
    <property type="protein sequence ID" value="KAI4839370.1"/>
    <property type="molecule type" value="Genomic_DNA"/>
</dbReference>
<sequence>MKSIMNCIMTMGHMQNYLRNTLIIFGNTNFVKLKRHISVLANELKSGNIFLHNDKYCEVTEQRQIKQGRLATTNMITFIDLSTLKSSSVKFACQAKVEKIEPKKTNAQIQYTDKQKNVVVCLDENYEDIEVPMNIFGVAEEYLEPGMQVSIFKHEEKIVKKKERKNRKIGRSKRGSINGGSINGGSINGGSINGGSINGGSINGGSINRGSINRGSIKRGRRNSNNTTLYTIKKLVTMIPHINEQRLFKTEYSSSSHNYMNDPTRNNNEKVKRNNDNTNDLKCTYYSSEYISNDILSMSSEKKYKRILLIEKYTKYDNLRKQGFKDDYILKNFFSVYISHFTHTLIVNNIINLLRTKYMCHVSILKAYKRNIENIFITSSSVFSPDAIFSVGGDGTYLESAHIIANKYIIDKNENRKNKPIELVGINSDPKRSEGKLCLDYFHLDLERKINFTYESYNEFEKMYSKKKKKGNFLFTDVSNFINKLKERERRGIIYNEIGENKKERINFENANTINNILQNNSLSFNESLEKSCTRTQDNTHFKNICLENNKKKGAIKEAENEGGEEVKADKTEAKVEKTEPKAKDVEDKEDFEAETDVGKKGKEKKRNTVIDGMLICESSNHIIEKPENFIISVEEYAKNTLRYFFETDTYKKIYRKYITVFIKRSEQDKVETYKSINEVYIYEAIKNNICTYINIDNKIVKKLKSTALLITSGTGSTAWAYNVNKIDKKKMKNIIEEFINIQNDIVKKNIENINFDIFSEYINNSICFHPSSKYMKCIVKEPVENTVYDSTDHIYNCNYIDIKTCTSNTIVYIDGIYNIKIQPNDSVILYIKEDDFIISYK</sequence>
<evidence type="ECO:0000313" key="2">
    <source>
        <dbReference type="Proteomes" id="UP001056978"/>
    </source>
</evidence>